<evidence type="ECO:0000313" key="4">
    <source>
        <dbReference type="Proteomes" id="UP000440578"/>
    </source>
</evidence>
<dbReference type="EMBL" id="VIIS01001964">
    <property type="protein sequence ID" value="KAF0290325.1"/>
    <property type="molecule type" value="Genomic_DNA"/>
</dbReference>
<dbReference type="PANTHER" id="PTHR12475:SF4">
    <property type="entry name" value="PROTEIN THEM6"/>
    <property type="match status" value="1"/>
</dbReference>
<dbReference type="OrthoDB" id="265761at2759"/>
<dbReference type="InterPro" id="IPR051490">
    <property type="entry name" value="THEM6_lcsJ_thioesterase"/>
</dbReference>
<evidence type="ECO:0000256" key="1">
    <source>
        <dbReference type="ARBA" id="ARBA00038228"/>
    </source>
</evidence>
<reference evidence="3 4" key="1">
    <citation type="submission" date="2019-07" db="EMBL/GenBank/DDBJ databases">
        <title>Draft genome assembly of a fouling barnacle, Amphibalanus amphitrite (Darwin, 1854): The first reference genome for Thecostraca.</title>
        <authorList>
            <person name="Kim W."/>
        </authorList>
    </citation>
    <scope>NUCLEOTIDE SEQUENCE [LARGE SCALE GENOMIC DNA]</scope>
    <source>
        <strain evidence="3">SNU_AA5</strain>
        <tissue evidence="3">Soma without cirri and trophi</tissue>
    </source>
</reference>
<evidence type="ECO:0000313" key="3">
    <source>
        <dbReference type="EMBL" id="KAF0290325.1"/>
    </source>
</evidence>
<keyword evidence="4" id="KW-1185">Reference proteome</keyword>
<dbReference type="Pfam" id="PF13279">
    <property type="entry name" value="4HBT_2"/>
    <property type="match status" value="1"/>
</dbReference>
<dbReference type="AlphaFoldDB" id="A0A6A4V9A1"/>
<protein>
    <recommendedName>
        <fullName evidence="2">Protein THEM6</fullName>
    </recommendedName>
</protein>
<dbReference type="SUPFAM" id="SSF54637">
    <property type="entry name" value="Thioesterase/thiol ester dehydrase-isomerase"/>
    <property type="match status" value="1"/>
</dbReference>
<dbReference type="Gene3D" id="3.10.129.10">
    <property type="entry name" value="Hotdog Thioesterase"/>
    <property type="match status" value="1"/>
</dbReference>
<accession>A0A6A4V9A1</accession>
<organism evidence="3 4">
    <name type="scientific">Amphibalanus amphitrite</name>
    <name type="common">Striped barnacle</name>
    <name type="synonym">Balanus amphitrite</name>
    <dbReference type="NCBI Taxonomy" id="1232801"/>
    <lineage>
        <taxon>Eukaryota</taxon>
        <taxon>Metazoa</taxon>
        <taxon>Ecdysozoa</taxon>
        <taxon>Arthropoda</taxon>
        <taxon>Crustacea</taxon>
        <taxon>Multicrustacea</taxon>
        <taxon>Cirripedia</taxon>
        <taxon>Thoracica</taxon>
        <taxon>Thoracicalcarea</taxon>
        <taxon>Balanomorpha</taxon>
        <taxon>Balanoidea</taxon>
        <taxon>Balanidae</taxon>
        <taxon>Amphibalaninae</taxon>
        <taxon>Amphibalanus</taxon>
    </lineage>
</organism>
<proteinExistence type="inferred from homology"/>
<dbReference type="CDD" id="cd00586">
    <property type="entry name" value="4HBT"/>
    <property type="match status" value="1"/>
</dbReference>
<name>A0A6A4V9A1_AMPAM</name>
<dbReference type="InterPro" id="IPR029069">
    <property type="entry name" value="HotDog_dom_sf"/>
</dbReference>
<sequence>MGLYTLITDHPVLAATAGFFVCLEGHYLWRLLGRAVTDQFFLRRVAPLDTIRNYSICTTTDLDAFFHMNNARYAREMDFGRWGYHVRTGLYSHWRNTDVRVLQASMLIRYRKEVSLLMPFVVETRLVYWDDASLYFEQKLVTLHDRRARCVSLSQQRVVGSLTPQQLMTMAFGADTPPPPLSDSVRAFIDANSAYQRDLAIIEKRELQ</sequence>
<dbReference type="PANTHER" id="PTHR12475">
    <property type="match status" value="1"/>
</dbReference>
<comment type="similarity">
    <text evidence="1">Belongs to the THEM6 family.</text>
</comment>
<comment type="caution">
    <text evidence="3">The sequence shown here is derived from an EMBL/GenBank/DDBJ whole genome shotgun (WGS) entry which is preliminary data.</text>
</comment>
<gene>
    <name evidence="3" type="ORF">FJT64_001239</name>
</gene>
<dbReference type="Proteomes" id="UP000440578">
    <property type="component" value="Unassembled WGS sequence"/>
</dbReference>
<evidence type="ECO:0000256" key="2">
    <source>
        <dbReference type="ARBA" id="ARBA00041112"/>
    </source>
</evidence>